<dbReference type="OrthoDB" id="3786822at2"/>
<feature type="region of interest" description="Disordered" evidence="1">
    <location>
        <begin position="80"/>
        <end position="104"/>
    </location>
</feature>
<feature type="region of interest" description="Disordered" evidence="1">
    <location>
        <begin position="1"/>
        <end position="25"/>
    </location>
</feature>
<dbReference type="EMBL" id="VRSW01000004">
    <property type="protein sequence ID" value="TXK03396.1"/>
    <property type="molecule type" value="Genomic_DNA"/>
</dbReference>
<dbReference type="Proteomes" id="UP000321196">
    <property type="component" value="Unassembled WGS sequence"/>
</dbReference>
<gene>
    <name evidence="2" type="ORF">FVP60_10930</name>
</gene>
<accession>A0A5C8HKK2</accession>
<proteinExistence type="predicted"/>
<evidence type="ECO:0000313" key="3">
    <source>
        <dbReference type="Proteomes" id="UP000321196"/>
    </source>
</evidence>
<feature type="compositionally biased region" description="Polar residues" evidence="1">
    <location>
        <begin position="12"/>
        <end position="21"/>
    </location>
</feature>
<name>A0A5C8HKK2_9MICO</name>
<sequence length="104" mass="11418">MDHGLFEVDLPNDNSPQSAPTPMSDVQRATIRDLFARIGVNDAKGQFAVVAELTGARISSVRELTSSDANILIKMLTSRAASAGRQQTGNSWDDREEDTWIDRL</sequence>
<dbReference type="RefSeq" id="WP_147826327.1">
    <property type="nucleotide sequence ID" value="NZ_BAAARG010000001.1"/>
</dbReference>
<protein>
    <submittedName>
        <fullName evidence="2">Uncharacterized protein</fullName>
    </submittedName>
</protein>
<reference evidence="2 3" key="1">
    <citation type="submission" date="2019-08" db="EMBL/GenBank/DDBJ databases">
        <authorList>
            <person name="Dong K."/>
        </authorList>
    </citation>
    <scope>NUCLEOTIDE SEQUENCE [LARGE SCALE GENOMIC DNA]</scope>
    <source>
        <strain evidence="2 3">M4-8</strain>
    </source>
</reference>
<keyword evidence="3" id="KW-1185">Reference proteome</keyword>
<comment type="caution">
    <text evidence="2">The sequence shown here is derived from an EMBL/GenBank/DDBJ whole genome shotgun (WGS) entry which is preliminary data.</text>
</comment>
<organism evidence="2 3">
    <name type="scientific">Microbacterium mitrae</name>
    <dbReference type="NCBI Taxonomy" id="664640"/>
    <lineage>
        <taxon>Bacteria</taxon>
        <taxon>Bacillati</taxon>
        <taxon>Actinomycetota</taxon>
        <taxon>Actinomycetes</taxon>
        <taxon>Micrococcales</taxon>
        <taxon>Microbacteriaceae</taxon>
        <taxon>Microbacterium</taxon>
    </lineage>
</organism>
<evidence type="ECO:0000313" key="2">
    <source>
        <dbReference type="EMBL" id="TXK03396.1"/>
    </source>
</evidence>
<dbReference type="AlphaFoldDB" id="A0A5C8HKK2"/>
<evidence type="ECO:0000256" key="1">
    <source>
        <dbReference type="SAM" id="MobiDB-lite"/>
    </source>
</evidence>